<dbReference type="PANTHER" id="PTHR12526:SF627">
    <property type="entry name" value="D-RHAMNOSYLTRANSFERASE WBPZ"/>
    <property type="match status" value="1"/>
</dbReference>
<evidence type="ECO:0000259" key="1">
    <source>
        <dbReference type="Pfam" id="PF00534"/>
    </source>
</evidence>
<dbReference type="AlphaFoldDB" id="A0A1E3ASA0"/>
<dbReference type="PANTHER" id="PTHR12526">
    <property type="entry name" value="GLYCOSYLTRANSFERASE"/>
    <property type="match status" value="1"/>
</dbReference>
<dbReference type="InterPro" id="IPR001296">
    <property type="entry name" value="Glyco_trans_1"/>
</dbReference>
<gene>
    <name evidence="2" type="primary">mshA_2</name>
    <name evidence="2" type="ORF">BEH84_02198</name>
</gene>
<comment type="caution">
    <text evidence="2">The sequence shown here is derived from an EMBL/GenBank/DDBJ whole genome shotgun (WGS) entry which is preliminary data.</text>
</comment>
<dbReference type="GO" id="GO:0102710">
    <property type="term" value="F:D-inositol-3-phosphate glycosyltransferase activity"/>
    <property type="evidence" value="ECO:0007669"/>
    <property type="project" value="UniProtKB-EC"/>
</dbReference>
<dbReference type="Gene3D" id="3.40.50.2000">
    <property type="entry name" value="Glycogen Phosphorylase B"/>
    <property type="match status" value="2"/>
</dbReference>
<dbReference type="GeneID" id="93300808"/>
<proteinExistence type="predicted"/>
<dbReference type="EMBL" id="MCGI01000002">
    <property type="protein sequence ID" value="ODM11583.1"/>
    <property type="molecule type" value="Genomic_DNA"/>
</dbReference>
<dbReference type="Pfam" id="PF00534">
    <property type="entry name" value="Glycos_transf_1"/>
    <property type="match status" value="1"/>
</dbReference>
<evidence type="ECO:0000313" key="2">
    <source>
        <dbReference type="EMBL" id="ODM11583.1"/>
    </source>
</evidence>
<keyword evidence="2" id="KW-0808">Transferase</keyword>
<dbReference type="RefSeq" id="WP_069156824.1">
    <property type="nucleotide sequence ID" value="NZ_DBFYTC010000042.1"/>
</dbReference>
<keyword evidence="2" id="KW-0328">Glycosyltransferase</keyword>
<dbReference type="PATRIC" id="fig|1432052.3.peg.2424"/>
<protein>
    <submittedName>
        <fullName evidence="2">D-inositol 3-phosphate glycosyltransferase</fullName>
        <ecNumber evidence="2">2.4.1.250</ecNumber>
    </submittedName>
</protein>
<dbReference type="EC" id="2.4.1.250" evidence="2"/>
<dbReference type="Proteomes" id="UP000095003">
    <property type="component" value="Unassembled WGS sequence"/>
</dbReference>
<dbReference type="CDD" id="cd03801">
    <property type="entry name" value="GT4_PimA-like"/>
    <property type="match status" value="1"/>
</dbReference>
<organism evidence="2 3">
    <name type="scientific">Eisenbergiella tayi</name>
    <dbReference type="NCBI Taxonomy" id="1432052"/>
    <lineage>
        <taxon>Bacteria</taxon>
        <taxon>Bacillati</taxon>
        <taxon>Bacillota</taxon>
        <taxon>Clostridia</taxon>
        <taxon>Lachnospirales</taxon>
        <taxon>Lachnospiraceae</taxon>
        <taxon>Eisenbergiella</taxon>
    </lineage>
</organism>
<name>A0A1E3ASA0_9FIRM</name>
<accession>A0A1E3ASA0</accession>
<evidence type="ECO:0000313" key="3">
    <source>
        <dbReference type="Proteomes" id="UP000095003"/>
    </source>
</evidence>
<dbReference type="SUPFAM" id="SSF53756">
    <property type="entry name" value="UDP-Glycosyltransferase/glycogen phosphorylase"/>
    <property type="match status" value="1"/>
</dbReference>
<feature type="domain" description="Glycosyl transferase family 1" evidence="1">
    <location>
        <begin position="204"/>
        <end position="353"/>
    </location>
</feature>
<sequence length="550" mass="63888">MNICLTGNTFHPIAKGELITGYNIAASDLVNSFFYYSAENQIYCLYEPWQIQQAALENMLRHEKVDSERIHLISEYDLLFRGVSRLPKMDILHSVKEDAIPLISMRQAMKSDIPVTFTLHGIAEQHLIMDFFYPMLLLPFKPYDAVICTSESVRKTIENMFHRLEDIVNRTLSVSSPIKHQIRLEKIPLGVDISNFKPLDKIRCRKKFGFETDEFIILWFGRFSDLFKADLFPLLHVFHKLLLNNKDKKLRLILAGSQDVGTDYAGKMYSEAQHIGIEKYVSIIFNHEIEKRSELYSACDVFTSPIDNIQETFGLTPVEAMACGVPQVVSDWDGYRDTVGKETGFLIKTSWTNCMEDIATADYLPSNVNRRRMLQCHLQVRSVAVDCTDYYEKLQLLIDKPHLRQAFSEASRRRAVEHFSLQNTVKQTEALWCDLYESASVSNGDFQYMNIPMIDYCNDFQYYPTQMLKEEKIFEATEYGKTTSVKELLQYPIFNQTVEEAILPEYIMKYMLEVGSVSMSDVINKYSDFGESQVKREIMYLYKYDMIRPV</sequence>
<reference evidence="2 3" key="1">
    <citation type="submission" date="2016-07" db="EMBL/GenBank/DDBJ databases">
        <title>Characterization of isolates of Eisenbergiella tayi derived from blood cultures, using whole genome sequencing.</title>
        <authorList>
            <person name="Burdz T."/>
            <person name="Wiebe D."/>
            <person name="Huynh C."/>
            <person name="Bernard K."/>
        </authorList>
    </citation>
    <scope>NUCLEOTIDE SEQUENCE [LARGE SCALE GENOMIC DNA]</scope>
    <source>
        <strain evidence="2 3">NML 120489</strain>
    </source>
</reference>